<dbReference type="SMART" id="SM00829">
    <property type="entry name" value="PKS_ER"/>
    <property type="match status" value="1"/>
</dbReference>
<gene>
    <name evidence="4" type="ORF">O9K51_03758</name>
</gene>
<dbReference type="GO" id="GO:0016651">
    <property type="term" value="F:oxidoreductase activity, acting on NAD(P)H"/>
    <property type="evidence" value="ECO:0007669"/>
    <property type="project" value="InterPro"/>
</dbReference>
<dbReference type="PANTHER" id="PTHR45348">
    <property type="entry name" value="HYPOTHETICAL OXIDOREDUCTASE (EUROFUNG)"/>
    <property type="match status" value="1"/>
</dbReference>
<dbReference type="PANTHER" id="PTHR45348:SF2">
    <property type="entry name" value="ZINC-TYPE ALCOHOL DEHYDROGENASE-LIKE PROTEIN C2E1P3.01"/>
    <property type="match status" value="1"/>
</dbReference>
<dbReference type="InterPro" id="IPR013154">
    <property type="entry name" value="ADH-like_N"/>
</dbReference>
<dbReference type="EMBL" id="JAQHRD010000003">
    <property type="protein sequence ID" value="KAJ6442583.1"/>
    <property type="molecule type" value="Genomic_DNA"/>
</dbReference>
<dbReference type="Pfam" id="PF00107">
    <property type="entry name" value="ADH_zinc_N"/>
    <property type="match status" value="1"/>
</dbReference>
<protein>
    <submittedName>
        <fullName evidence="4">Zinc-binding oxidoreductase</fullName>
    </submittedName>
</protein>
<evidence type="ECO:0000256" key="2">
    <source>
        <dbReference type="ARBA" id="ARBA00023002"/>
    </source>
</evidence>
<evidence type="ECO:0000313" key="4">
    <source>
        <dbReference type="EMBL" id="KAJ6442583.1"/>
    </source>
</evidence>
<dbReference type="Proteomes" id="UP001163105">
    <property type="component" value="Unassembled WGS sequence"/>
</dbReference>
<dbReference type="InterPro" id="IPR036291">
    <property type="entry name" value="NAD(P)-bd_dom_sf"/>
</dbReference>
<feature type="domain" description="Enoyl reductase (ER)" evidence="3">
    <location>
        <begin position="66"/>
        <end position="397"/>
    </location>
</feature>
<sequence>MLNVQLVWMDASTHGGRLLVLLEVWYNRSSLLRLPIVDTRGPRMSSQRQQGRGPAVQSAVIIQSPGRAALVRDWPIPPLREGYVRIRTVAVAVNPCDWKQVDGLGSPGTLLGCDYAGVVEEVGPGVRKPLKKGDRVCGMAHGANTTFPEDGAFAETIIAKADVQMRMPDHLGFEDAATLGVGVATVALGMYRNLDLALPARQAAGDTSILVYGGSTATGVMAVQFAKLSGYHVYATCSPSNFDLVRGFGADVVLDYHDADACAERIRQLSDNALTLVFDCISDEASARFCLAAMSTWGGEYSHINGLASVSFPKNVRASFAGAFTVFGEGFYYGDAWYGPEPGDQLLMENVAWLAEDLLLSRALRPHRATVGRGGLRGVLDGMDRLRHGRVSGEKLVYRVDSRPACKL</sequence>
<dbReference type="InterPro" id="IPR020843">
    <property type="entry name" value="ER"/>
</dbReference>
<proteinExistence type="inferred from homology"/>
<dbReference type="InterPro" id="IPR011032">
    <property type="entry name" value="GroES-like_sf"/>
</dbReference>
<comment type="similarity">
    <text evidence="1">Belongs to the zinc-containing alcohol dehydrogenase family.</text>
</comment>
<organism evidence="4 5">
    <name type="scientific">Purpureocillium lavendulum</name>
    <dbReference type="NCBI Taxonomy" id="1247861"/>
    <lineage>
        <taxon>Eukaryota</taxon>
        <taxon>Fungi</taxon>
        <taxon>Dikarya</taxon>
        <taxon>Ascomycota</taxon>
        <taxon>Pezizomycotina</taxon>
        <taxon>Sordariomycetes</taxon>
        <taxon>Hypocreomycetidae</taxon>
        <taxon>Hypocreales</taxon>
        <taxon>Ophiocordycipitaceae</taxon>
        <taxon>Purpureocillium</taxon>
    </lineage>
</organism>
<dbReference type="InterPro" id="IPR013149">
    <property type="entry name" value="ADH-like_C"/>
</dbReference>
<dbReference type="Gene3D" id="3.90.180.10">
    <property type="entry name" value="Medium-chain alcohol dehydrogenases, catalytic domain"/>
    <property type="match status" value="1"/>
</dbReference>
<dbReference type="AlphaFoldDB" id="A0AB34FU39"/>
<comment type="caution">
    <text evidence="4">The sequence shown here is derived from an EMBL/GenBank/DDBJ whole genome shotgun (WGS) entry which is preliminary data.</text>
</comment>
<accession>A0AB34FU39</accession>
<keyword evidence="2" id="KW-0560">Oxidoreductase</keyword>
<dbReference type="Gene3D" id="3.40.50.720">
    <property type="entry name" value="NAD(P)-binding Rossmann-like Domain"/>
    <property type="match status" value="1"/>
</dbReference>
<evidence type="ECO:0000256" key="1">
    <source>
        <dbReference type="ARBA" id="ARBA00008072"/>
    </source>
</evidence>
<dbReference type="Pfam" id="PF08240">
    <property type="entry name" value="ADH_N"/>
    <property type="match status" value="1"/>
</dbReference>
<dbReference type="SUPFAM" id="SSF51735">
    <property type="entry name" value="NAD(P)-binding Rossmann-fold domains"/>
    <property type="match status" value="1"/>
</dbReference>
<dbReference type="SUPFAM" id="SSF50129">
    <property type="entry name" value="GroES-like"/>
    <property type="match status" value="1"/>
</dbReference>
<name>A0AB34FU39_9HYPO</name>
<evidence type="ECO:0000259" key="3">
    <source>
        <dbReference type="SMART" id="SM00829"/>
    </source>
</evidence>
<evidence type="ECO:0000313" key="5">
    <source>
        <dbReference type="Proteomes" id="UP001163105"/>
    </source>
</evidence>
<keyword evidence="5" id="KW-1185">Reference proteome</keyword>
<dbReference type="InterPro" id="IPR047122">
    <property type="entry name" value="Trans-enoyl_RdTase-like"/>
</dbReference>
<dbReference type="CDD" id="cd08249">
    <property type="entry name" value="enoyl_reductase_like"/>
    <property type="match status" value="1"/>
</dbReference>
<reference evidence="4" key="1">
    <citation type="submission" date="2023-01" db="EMBL/GenBank/DDBJ databases">
        <title>The growth and conidiation of Purpureocillium lavendulum are regulated by nitrogen source and histone H3K14 acetylation.</title>
        <authorList>
            <person name="Tang P."/>
            <person name="Han J."/>
            <person name="Zhang C."/>
            <person name="Tang P."/>
            <person name="Qi F."/>
            <person name="Zhang K."/>
            <person name="Liang L."/>
        </authorList>
    </citation>
    <scope>NUCLEOTIDE SEQUENCE</scope>
    <source>
        <strain evidence="4">YMF1.00683</strain>
    </source>
</reference>